<feature type="transmembrane region" description="Helical" evidence="1">
    <location>
        <begin position="427"/>
        <end position="445"/>
    </location>
</feature>
<accession>A0AAQ0KL78</accession>
<dbReference type="Proteomes" id="UP000256794">
    <property type="component" value="Unassembled WGS sequence"/>
</dbReference>
<dbReference type="RefSeq" id="WP_036753124.1">
    <property type="nucleotide sequence ID" value="NZ_CP035286.1"/>
</dbReference>
<feature type="transmembrane region" description="Helical" evidence="1">
    <location>
        <begin position="353"/>
        <end position="383"/>
    </location>
</feature>
<feature type="transmembrane region" description="Helical" evidence="1">
    <location>
        <begin position="6"/>
        <end position="29"/>
    </location>
</feature>
<comment type="caution">
    <text evidence="3">The sequence shown here is derived from an EMBL/GenBank/DDBJ whole genome shotgun (WGS) entry which is preliminary data.</text>
</comment>
<keyword evidence="1" id="KW-1133">Transmembrane helix</keyword>
<feature type="transmembrane region" description="Helical" evidence="1">
    <location>
        <begin position="389"/>
        <end position="415"/>
    </location>
</feature>
<dbReference type="InterPro" id="IPR002823">
    <property type="entry name" value="DUF112_TM"/>
</dbReference>
<keyword evidence="1" id="KW-0812">Transmembrane</keyword>
<keyword evidence="4" id="KW-1185">Reference proteome</keyword>
<dbReference type="AlphaFoldDB" id="A0AAQ0KL78"/>
<dbReference type="PANTHER" id="PTHR35342">
    <property type="entry name" value="TRICARBOXYLIC TRANSPORT PROTEIN"/>
    <property type="match status" value="1"/>
</dbReference>
<evidence type="ECO:0000256" key="1">
    <source>
        <dbReference type="SAM" id="Phobius"/>
    </source>
</evidence>
<name>A0AAQ0KL78_PARVE</name>
<evidence type="ECO:0000259" key="2">
    <source>
        <dbReference type="Pfam" id="PF01970"/>
    </source>
</evidence>
<dbReference type="Pfam" id="PF01970">
    <property type="entry name" value="TctA"/>
    <property type="match status" value="1"/>
</dbReference>
<organism evidence="3 4">
    <name type="scientific">Paracoccus versutus</name>
    <name type="common">Thiobacillus versutus</name>
    <dbReference type="NCBI Taxonomy" id="34007"/>
    <lineage>
        <taxon>Bacteria</taxon>
        <taxon>Pseudomonadati</taxon>
        <taxon>Pseudomonadota</taxon>
        <taxon>Alphaproteobacteria</taxon>
        <taxon>Rhodobacterales</taxon>
        <taxon>Paracoccaceae</taxon>
        <taxon>Paracoccus</taxon>
    </lineage>
</organism>
<sequence>MDGLTYALTAVTTPSTVLAAAGGVLWGILGGALPGLSPSIAMALLLPFTFDMSPLAAIIMLTGVYIGAEYGGSIPAILIRTPGTNAAAATVIDGYTLHQQGRGGEALGLSLVAGTIAGLVGLICLVLLTAPLSALALYFKPPAYFALAFLGLSIIAALSEGSLVKGLIMGVIGLMVSTVGTDPLSGVTRFTFDEPDLLGGIDYIFVMLGVFAVAELMSKVAEKDGGDGGITKTVARVKLPSLQKLWELRRAQAIGTAVGIIEGPIPGAGGTVAAFLSYNETKRWSKTPEKFGKGSEEGVVAPEAANNAVTSSALIPTLSFGIPGSNSMAILLGGLLIHGIQPGPMLLSSRPDLVYGLFGGLFMSNIFMLIFGLLVLGPAIWLVNRPKPYLTAGIFMVVLSGIYVINQSLFDFWIVLAAGIIGYGMRLLKFPVLPLILGIVLGYMVESNYRRSLLLTNGEHRVFFENPLSLGLLICAGLIIGMAILSEIRRFRRSGVEVHG</sequence>
<gene>
    <name evidence="3" type="ORF">ATH84_101946</name>
</gene>
<proteinExistence type="predicted"/>
<protein>
    <submittedName>
        <fullName evidence="3">Tricarboxylic transport membrane protein</fullName>
    </submittedName>
</protein>
<feature type="transmembrane region" description="Helical" evidence="1">
    <location>
        <begin position="468"/>
        <end position="485"/>
    </location>
</feature>
<feature type="transmembrane region" description="Helical" evidence="1">
    <location>
        <begin position="41"/>
        <end position="68"/>
    </location>
</feature>
<dbReference type="EMBL" id="QUMX01000019">
    <property type="protein sequence ID" value="REG45778.1"/>
    <property type="molecule type" value="Genomic_DNA"/>
</dbReference>
<feature type="transmembrane region" description="Helical" evidence="1">
    <location>
        <begin position="107"/>
        <end position="130"/>
    </location>
</feature>
<reference evidence="3 4" key="1">
    <citation type="submission" date="2018-08" db="EMBL/GenBank/DDBJ databases">
        <title>Genomic Encyclopedia of Archaeal and Bacterial Type Strains, Phase II (KMG-II): from individual species to whole genera.</title>
        <authorList>
            <person name="Goeker M."/>
        </authorList>
    </citation>
    <scope>NUCLEOTIDE SEQUENCE [LARGE SCALE GENOMIC DNA]</scope>
    <source>
        <strain evidence="3 4">DSM 582</strain>
    </source>
</reference>
<feature type="transmembrane region" description="Helical" evidence="1">
    <location>
        <begin position="142"/>
        <end position="159"/>
    </location>
</feature>
<feature type="domain" description="DUF112" evidence="2">
    <location>
        <begin position="18"/>
        <end position="437"/>
    </location>
</feature>
<evidence type="ECO:0000313" key="4">
    <source>
        <dbReference type="Proteomes" id="UP000256794"/>
    </source>
</evidence>
<feature type="transmembrane region" description="Helical" evidence="1">
    <location>
        <begin position="197"/>
        <end position="214"/>
    </location>
</feature>
<dbReference type="PANTHER" id="PTHR35342:SF5">
    <property type="entry name" value="TRICARBOXYLIC TRANSPORT PROTEIN"/>
    <property type="match status" value="1"/>
</dbReference>
<evidence type="ECO:0000313" key="3">
    <source>
        <dbReference type="EMBL" id="REG45778.1"/>
    </source>
</evidence>
<feature type="transmembrane region" description="Helical" evidence="1">
    <location>
        <begin position="166"/>
        <end position="185"/>
    </location>
</feature>
<keyword evidence="1" id="KW-0472">Membrane</keyword>